<feature type="transmembrane region" description="Helical" evidence="1">
    <location>
        <begin position="87"/>
        <end position="108"/>
    </location>
</feature>
<dbReference type="AlphaFoldDB" id="Q5KT49"/>
<feature type="transmembrane region" description="Helical" evidence="1">
    <location>
        <begin position="129"/>
        <end position="152"/>
    </location>
</feature>
<organism evidence="2">
    <name type="scientific">Doliolum nationalis</name>
    <name type="common">Planktonic tunicate</name>
    <dbReference type="NCBI Taxonomy" id="76841"/>
    <lineage>
        <taxon>Eukaryota</taxon>
        <taxon>Metazoa</taxon>
        <taxon>Chordata</taxon>
        <taxon>Tunicata</taxon>
        <taxon>Thaliacea</taxon>
        <taxon>Doliolida</taxon>
        <taxon>Doliolidae</taxon>
        <taxon>Doliolum</taxon>
    </lineage>
</organism>
<geneLocation type="mitochondrion" evidence="2"/>
<keyword evidence="1" id="KW-0812">Transmembrane</keyword>
<reference evidence="2" key="1">
    <citation type="journal article" date="2005" name="Mol. Phylogenet. Evol.">
        <title>Complete nucleotide sequence of the mitochondrial genome of Doliolum nationalis with implications for evolution of urochordates.</title>
        <authorList>
            <person name="Yokobori S."/>
            <person name="Oshima T."/>
            <person name="Wada H."/>
        </authorList>
    </citation>
    <scope>NUCLEOTIDE SEQUENCE</scope>
</reference>
<feature type="transmembrane region" description="Helical" evidence="1">
    <location>
        <begin position="9"/>
        <end position="28"/>
    </location>
</feature>
<feature type="transmembrane region" description="Helical" evidence="1">
    <location>
        <begin position="59"/>
        <end position="81"/>
    </location>
</feature>
<dbReference type="EMBL" id="AB176541">
    <property type="protein sequence ID" value="BAD86517.1"/>
    <property type="molecule type" value="Genomic_DNA"/>
</dbReference>
<gene>
    <name evidence="2" type="primary">nad6</name>
</gene>
<protein>
    <submittedName>
        <fullName evidence="2">NADH dehydrogenase subunit 6</fullName>
    </submittedName>
</protein>
<feature type="transmembrane region" description="Helical" evidence="1">
    <location>
        <begin position="34"/>
        <end position="52"/>
    </location>
</feature>
<name>Q5KT49_DOLNA</name>
<accession>Q5KT49</accession>
<evidence type="ECO:0000256" key="1">
    <source>
        <dbReference type="SAM" id="Phobius"/>
    </source>
</evidence>
<sequence length="157" mass="16938">MAYREWPKLLGGVEMGGVVLFLIFGYGVVFLESFFLSILSFIGFSMCFLMYAMGINFSLLGLFVGIMYLGGMMVLFSYSFMLSDVKVRFGATPMNLVVLGGLLAGVAWEGYEVSMSTDVMEMYGSGFSTLLVGSVLLYSVLGVCLSLCLGTTTAGVK</sequence>
<proteinExistence type="predicted"/>
<keyword evidence="1" id="KW-1133">Transmembrane helix</keyword>
<evidence type="ECO:0000313" key="2">
    <source>
        <dbReference type="EMBL" id="BAD86517.1"/>
    </source>
</evidence>
<keyword evidence="1" id="KW-0472">Membrane</keyword>
<keyword evidence="2" id="KW-0496">Mitochondrion</keyword>